<reference evidence="1" key="1">
    <citation type="submission" date="2019-08" db="EMBL/GenBank/DDBJ databases">
        <authorList>
            <person name="Kucharzyk K."/>
            <person name="Murdoch R.W."/>
            <person name="Higgins S."/>
            <person name="Loffler F."/>
        </authorList>
    </citation>
    <scope>NUCLEOTIDE SEQUENCE</scope>
</reference>
<evidence type="ECO:0008006" key="2">
    <source>
        <dbReference type="Google" id="ProtNLM"/>
    </source>
</evidence>
<proteinExistence type="predicted"/>
<comment type="caution">
    <text evidence="1">The sequence shown here is derived from an EMBL/GenBank/DDBJ whole genome shotgun (WGS) entry which is preliminary data.</text>
</comment>
<dbReference type="PROSITE" id="PS51257">
    <property type="entry name" value="PROKAR_LIPOPROTEIN"/>
    <property type="match status" value="1"/>
</dbReference>
<name>A0A645GKB5_9ZZZZ</name>
<protein>
    <recommendedName>
        <fullName evidence="2">Lipoprotein</fullName>
    </recommendedName>
</protein>
<sequence>MKMNITSILRGFLPMLMILTLVGCSATPTQPTQTPATDDKEITTEGNTLLIPLFVKDGLPGVKYNADTAQVQVTITSNTIDVNTLTALDIRAFYDASLCEVGKECTVQVQLEIVNNTIDDNELTMIPNITETTVIITK</sequence>
<dbReference type="AlphaFoldDB" id="A0A645GKB5"/>
<dbReference type="EMBL" id="VSSQ01077226">
    <property type="protein sequence ID" value="MPN27368.1"/>
    <property type="molecule type" value="Genomic_DNA"/>
</dbReference>
<evidence type="ECO:0000313" key="1">
    <source>
        <dbReference type="EMBL" id="MPN27368.1"/>
    </source>
</evidence>
<gene>
    <name evidence="1" type="ORF">SDC9_174799</name>
</gene>
<accession>A0A645GKB5</accession>
<organism evidence="1">
    <name type="scientific">bioreactor metagenome</name>
    <dbReference type="NCBI Taxonomy" id="1076179"/>
    <lineage>
        <taxon>unclassified sequences</taxon>
        <taxon>metagenomes</taxon>
        <taxon>ecological metagenomes</taxon>
    </lineage>
</organism>